<accession>A0AA40MAG7</accession>
<evidence type="ECO:0000313" key="3">
    <source>
        <dbReference type="Proteomes" id="UP000030475"/>
    </source>
</evidence>
<gene>
    <name evidence="2" type="ORF">Y036_2105</name>
</gene>
<dbReference type="GO" id="GO:0016301">
    <property type="term" value="F:kinase activity"/>
    <property type="evidence" value="ECO:0007669"/>
    <property type="project" value="UniProtKB-KW"/>
</dbReference>
<proteinExistence type="predicted"/>
<dbReference type="Proteomes" id="UP000030475">
    <property type="component" value="Unassembled WGS sequence"/>
</dbReference>
<dbReference type="Pfam" id="PF13581">
    <property type="entry name" value="HATPase_c_2"/>
    <property type="match status" value="1"/>
</dbReference>
<dbReference type="EMBL" id="JQIM01000010">
    <property type="protein sequence ID" value="KGX06681.1"/>
    <property type="molecule type" value="Genomic_DNA"/>
</dbReference>
<protein>
    <submittedName>
        <fullName evidence="2">Histidine kinase-, DNA gyrase B-, and HSP90-like ATPase family protein</fullName>
    </submittedName>
</protein>
<keyword evidence="2" id="KW-0418">Kinase</keyword>
<evidence type="ECO:0000259" key="1">
    <source>
        <dbReference type="Pfam" id="PF13581"/>
    </source>
</evidence>
<comment type="caution">
    <text evidence="2">The sequence shown here is derived from an EMBL/GenBank/DDBJ whole genome shotgun (WGS) entry which is preliminary data.</text>
</comment>
<dbReference type="AlphaFoldDB" id="A0AA40MAG7"/>
<sequence>MAMRRNGGNIKLPDSLTRYAARMKLWESIDRPPPVDVSAYNPAGRFHPIEPLIDQNTVDDTSDSLVEIFRRAGIAEGAVDSARTAVMELLGNCFAHAETNSGLHGLACAQYWANGDMAQIAICDSGVGIRYSLTQNDALLSDLVRENACELATKYSITGKPGRGHSGYGLTLARDLMERSNGTIFVVSHEEYFYSSQGVIEAGHLGVPLQGTLVILEWNTKTPLNLAEVYRAWPLPEGMNDDDYFL</sequence>
<reference evidence="2 3" key="1">
    <citation type="submission" date="2014-08" db="EMBL/GenBank/DDBJ databases">
        <authorList>
            <person name="Bunnell A."/>
            <person name="Chain P.S."/>
            <person name="Chertkov O."/>
            <person name="Currie B.J."/>
            <person name="Daligault H.E."/>
            <person name="Davenport K.W."/>
            <person name="Davis C."/>
            <person name="Gleasner C.D."/>
            <person name="Johnson S.L."/>
            <person name="Kaestli M."/>
            <person name="Koren S."/>
            <person name="Kunde Y.A."/>
            <person name="Mayo M."/>
            <person name="McMurry K.K."/>
            <person name="Price E.P."/>
            <person name="Reitenga K.G."/>
            <person name="Robison R."/>
            <person name="Rosovitz M.J."/>
            <person name="Sarovich D.S."/>
            <person name="Teshima H."/>
        </authorList>
    </citation>
    <scope>NUCLEOTIDE SEQUENCE [LARGE SCALE GENOMIC DNA]</scope>
    <source>
        <strain evidence="2 3">MSHR44</strain>
    </source>
</reference>
<feature type="domain" description="Histidine kinase/HSP90-like ATPase" evidence="1">
    <location>
        <begin position="58"/>
        <end position="179"/>
    </location>
</feature>
<evidence type="ECO:0000313" key="2">
    <source>
        <dbReference type="EMBL" id="KGX06681.1"/>
    </source>
</evidence>
<dbReference type="SUPFAM" id="SSF55874">
    <property type="entry name" value="ATPase domain of HSP90 chaperone/DNA topoisomerase II/histidine kinase"/>
    <property type="match status" value="1"/>
</dbReference>
<dbReference type="InterPro" id="IPR036890">
    <property type="entry name" value="HATPase_C_sf"/>
</dbReference>
<name>A0AA40MAG7_BURPE</name>
<dbReference type="Gene3D" id="3.30.565.10">
    <property type="entry name" value="Histidine kinase-like ATPase, C-terminal domain"/>
    <property type="match status" value="1"/>
</dbReference>
<dbReference type="InterPro" id="IPR003594">
    <property type="entry name" value="HATPase_dom"/>
</dbReference>
<organism evidence="2 3">
    <name type="scientific">Burkholderia pseudomallei</name>
    <name type="common">Pseudomonas pseudomallei</name>
    <dbReference type="NCBI Taxonomy" id="28450"/>
    <lineage>
        <taxon>Bacteria</taxon>
        <taxon>Pseudomonadati</taxon>
        <taxon>Pseudomonadota</taxon>
        <taxon>Betaproteobacteria</taxon>
        <taxon>Burkholderiales</taxon>
        <taxon>Burkholderiaceae</taxon>
        <taxon>Burkholderia</taxon>
        <taxon>pseudomallei group</taxon>
    </lineage>
</organism>
<keyword evidence="2" id="KW-0808">Transferase</keyword>